<dbReference type="InterPro" id="IPR036873">
    <property type="entry name" value="Rhodanese-like_dom_sf"/>
</dbReference>
<evidence type="ECO:0000259" key="1">
    <source>
        <dbReference type="PROSITE" id="PS50206"/>
    </source>
</evidence>
<dbReference type="InterPro" id="IPR001763">
    <property type="entry name" value="Rhodanese-like_dom"/>
</dbReference>
<accession>A0A7Y0L4M4</accession>
<sequence>MPDLSMVVLSYEDVKRQTDRGARLVDVRTPQEFVSLHLTGALPLAAPRFGFARLSPHVLNPGERVIVVAASPVSGQIAAQEMDMLGIEIVGIFASLPRTWATRGLSVQTGELIFPDRFLSYVHDHPSADIVDVREFRRIGALSFPSRDTPAALFTLARGAGQSGSHPANYLSFRTG</sequence>
<feature type="domain" description="Rhodanese" evidence="1">
    <location>
        <begin position="18"/>
        <end position="109"/>
    </location>
</feature>
<dbReference type="RefSeq" id="WP_169099877.1">
    <property type="nucleotide sequence ID" value="NZ_JABBVZ010000037.1"/>
</dbReference>
<keyword evidence="3" id="KW-1185">Reference proteome</keyword>
<dbReference type="AlphaFoldDB" id="A0A7Y0L4M4"/>
<evidence type="ECO:0000313" key="3">
    <source>
        <dbReference type="Proteomes" id="UP000533476"/>
    </source>
</evidence>
<dbReference type="EMBL" id="JABBVZ010000037">
    <property type="protein sequence ID" value="NMP23008.1"/>
    <property type="molecule type" value="Genomic_DNA"/>
</dbReference>
<dbReference type="SUPFAM" id="SSF52821">
    <property type="entry name" value="Rhodanese/Cell cycle control phosphatase"/>
    <property type="match status" value="1"/>
</dbReference>
<proteinExistence type="predicted"/>
<dbReference type="PROSITE" id="PS50206">
    <property type="entry name" value="RHODANESE_3"/>
    <property type="match status" value="1"/>
</dbReference>
<dbReference type="Pfam" id="PF00581">
    <property type="entry name" value="Rhodanese"/>
    <property type="match status" value="1"/>
</dbReference>
<evidence type="ECO:0000313" key="2">
    <source>
        <dbReference type="EMBL" id="NMP23008.1"/>
    </source>
</evidence>
<organism evidence="2 3">
    <name type="scientific">Sulfobacillus harzensis</name>
    <dbReference type="NCBI Taxonomy" id="2729629"/>
    <lineage>
        <taxon>Bacteria</taxon>
        <taxon>Bacillati</taxon>
        <taxon>Bacillota</taxon>
        <taxon>Clostridia</taxon>
        <taxon>Eubacteriales</taxon>
        <taxon>Clostridiales Family XVII. Incertae Sedis</taxon>
        <taxon>Sulfobacillus</taxon>
    </lineage>
</organism>
<dbReference type="CDD" id="cd00158">
    <property type="entry name" value="RHOD"/>
    <property type="match status" value="1"/>
</dbReference>
<name>A0A7Y0L4M4_9FIRM</name>
<dbReference type="Proteomes" id="UP000533476">
    <property type="component" value="Unassembled WGS sequence"/>
</dbReference>
<comment type="caution">
    <text evidence="2">The sequence shown here is derived from an EMBL/GenBank/DDBJ whole genome shotgun (WGS) entry which is preliminary data.</text>
</comment>
<protein>
    <submittedName>
        <fullName evidence="2">Rhodanese-like domain-containing protein</fullName>
    </submittedName>
</protein>
<gene>
    <name evidence="2" type="ORF">HIJ39_11680</name>
</gene>
<dbReference type="Gene3D" id="3.40.250.10">
    <property type="entry name" value="Rhodanese-like domain"/>
    <property type="match status" value="1"/>
</dbReference>
<reference evidence="2 3" key="1">
    <citation type="submission" date="2020-04" db="EMBL/GenBank/DDBJ databases">
        <authorList>
            <person name="Zhang R."/>
            <person name="Schippers A."/>
        </authorList>
    </citation>
    <scope>NUCLEOTIDE SEQUENCE [LARGE SCALE GENOMIC DNA]</scope>
    <source>
        <strain evidence="2 3">DSM 109850</strain>
    </source>
</reference>